<evidence type="ECO:0000313" key="1">
    <source>
        <dbReference type="EMBL" id="BAY73213.1"/>
    </source>
</evidence>
<protein>
    <submittedName>
        <fullName evidence="1">Uncharacterized protein</fullName>
    </submittedName>
</protein>
<gene>
    <name evidence="1" type="ORF">NIES23_60410</name>
</gene>
<sequence>MNKFSDYELSLLAKLPLDIAALANEHRIDIMNAAECWDEPPFPDNYIPEMIEIYYGNTPSPHVFIVNGELEDYRLDDLDLNTKSIAVQIDDQWAYIQIEGQEILNRLGGVILPDVVIEPTALLNSVLQVENHG</sequence>
<geneLocation type="plasmid" evidence="1">
    <name>plasmid2</name>
</geneLocation>
<dbReference type="EMBL" id="AP018218">
    <property type="protein sequence ID" value="BAY73213.1"/>
    <property type="molecule type" value="Genomic_DNA"/>
</dbReference>
<dbReference type="Proteomes" id="UP000217507">
    <property type="component" value="Plasmid Plasmid2 dna"/>
</dbReference>
<keyword evidence="1" id="KW-0614">Plasmid</keyword>
<name>A0A1Z4KWH1_ANAVA</name>
<organism evidence="1 2">
    <name type="scientific">Trichormus variabilis NIES-23</name>
    <dbReference type="NCBI Taxonomy" id="1973479"/>
    <lineage>
        <taxon>Bacteria</taxon>
        <taxon>Bacillati</taxon>
        <taxon>Cyanobacteriota</taxon>
        <taxon>Cyanophyceae</taxon>
        <taxon>Nostocales</taxon>
        <taxon>Nostocaceae</taxon>
        <taxon>Trichormus</taxon>
    </lineage>
</organism>
<accession>A0A1Z4KWH1</accession>
<evidence type="ECO:0000313" key="2">
    <source>
        <dbReference type="Proteomes" id="UP000217507"/>
    </source>
</evidence>
<proteinExistence type="predicted"/>
<dbReference type="AlphaFoldDB" id="A0A1Z4KWH1"/>
<reference evidence="1 2" key="1">
    <citation type="submission" date="2017-06" db="EMBL/GenBank/DDBJ databases">
        <title>Genome sequencing of cyanobaciteial culture collection at National Institute for Environmental Studies (NIES).</title>
        <authorList>
            <person name="Hirose Y."/>
            <person name="Shimura Y."/>
            <person name="Fujisawa T."/>
            <person name="Nakamura Y."/>
            <person name="Kawachi M."/>
        </authorList>
    </citation>
    <scope>NUCLEOTIDE SEQUENCE [LARGE SCALE GENOMIC DNA]</scope>
    <source>
        <strain evidence="1 2">NIES-23</strain>
        <plasmid evidence="2">Plasmid Plasmid2 dna</plasmid>
    </source>
</reference>